<protein>
    <submittedName>
        <fullName evidence="2">Uncharacterized protein</fullName>
    </submittedName>
</protein>
<accession>A0A1Y6MB44</accession>
<dbReference type="EMBL" id="FYAK01000002">
    <property type="protein sequence ID" value="SMY33766.1"/>
    <property type="molecule type" value="Genomic_DNA"/>
</dbReference>
<gene>
    <name evidence="2" type="ORF">PMAL9190_01225</name>
</gene>
<dbReference type="AlphaFoldDB" id="A0A1Y6MB44"/>
<sequence length="98" mass="11197">MMLVEQRNFTLCGNQQGNACVRVIPTGKLEVIIADDDSLCEAEFSQLWFNKAGMKTLLVCREQEQVCWQLDLTNKDAKELEALIESAQEEFEILMRAL</sequence>
<dbReference type="RefSeq" id="WP_235004302.1">
    <property type="nucleotide sequence ID" value="NZ_FYAK01000002.1"/>
</dbReference>
<keyword evidence="3" id="KW-1185">Reference proteome</keyword>
<dbReference type="Proteomes" id="UP000195963">
    <property type="component" value="Unassembled WGS sequence"/>
</dbReference>
<feature type="coiled-coil region" evidence="1">
    <location>
        <begin position="70"/>
        <end position="97"/>
    </location>
</feature>
<evidence type="ECO:0000313" key="3">
    <source>
        <dbReference type="Proteomes" id="UP000195963"/>
    </source>
</evidence>
<evidence type="ECO:0000256" key="1">
    <source>
        <dbReference type="SAM" id="Coils"/>
    </source>
</evidence>
<evidence type="ECO:0000313" key="2">
    <source>
        <dbReference type="EMBL" id="SMY33766.1"/>
    </source>
</evidence>
<organism evidence="2 3">
    <name type="scientific">Photobacterium malacitanum</name>
    <dbReference type="NCBI Taxonomy" id="2204294"/>
    <lineage>
        <taxon>Bacteria</taxon>
        <taxon>Pseudomonadati</taxon>
        <taxon>Pseudomonadota</taxon>
        <taxon>Gammaproteobacteria</taxon>
        <taxon>Vibrionales</taxon>
        <taxon>Vibrionaceae</taxon>
        <taxon>Photobacterium</taxon>
    </lineage>
</organism>
<proteinExistence type="predicted"/>
<reference evidence="3" key="1">
    <citation type="submission" date="2017-06" db="EMBL/GenBank/DDBJ databases">
        <authorList>
            <person name="Rodrigo-Torres L."/>
            <person name="Arahal R.D."/>
            <person name="Lucena T."/>
        </authorList>
    </citation>
    <scope>NUCLEOTIDE SEQUENCE [LARGE SCALE GENOMIC DNA]</scope>
    <source>
        <strain evidence="3">CECT 9190</strain>
    </source>
</reference>
<keyword evidence="1" id="KW-0175">Coiled coil</keyword>
<name>A0A1Y6MB44_9GAMM</name>